<keyword evidence="9" id="KW-0472">Membrane</keyword>
<dbReference type="Pfam" id="PF00069">
    <property type="entry name" value="Pkinase"/>
    <property type="match status" value="1"/>
</dbReference>
<keyword evidence="5 12" id="KW-0418">Kinase</keyword>
<dbReference type="PROSITE" id="PS00108">
    <property type="entry name" value="PROTEIN_KINASE_ST"/>
    <property type="match status" value="1"/>
</dbReference>
<evidence type="ECO:0000256" key="8">
    <source>
        <dbReference type="ARBA" id="ARBA00048679"/>
    </source>
</evidence>
<evidence type="ECO:0000259" key="11">
    <source>
        <dbReference type="PROSITE" id="PS51178"/>
    </source>
</evidence>
<sequence>MFTLTSTNLEVAYTPWIRDETSGVTTQAPTDTIGRVERTLIDNRYQLRALAGSGGMADVYLAYDKVLDRHVAIKLLKARYARDEEFVERFRREAKSAAALVNRYIVPIFDWGEAEDGTYYIVMEYVPEGDLGDRIKNEGRLSPGTAAEVGLQVAEALQAAHKRGIIHRDVKPRNILIAGSAHIKVADFGIARAVESTTISHTGDILGSVKYMSPEQAAGERVGPESDLYSLGVVLYETLTGRVPFDVIAPADVAAEHTGGPPSRSSELNPEVPEGMDAIVMRLLATDPHERYGSADKLMEDLGRVRAGLPPAVSSPNEPSTTAPADVGTQILKLPASGVATGSRLGTRRRRVLWFLSTFAVLVAALGIGGYSLLRDGIPDVLGGSVGDSPQTSERARAGHEEVEVPSVKDLSEREARKRLGKAGFQVEVRLRESPEGGAGRVLKQSVAGGNEARVGSKIMLTVGEGPQVARVPDLVGLTYSEAEGELERAGLPLGGVREVFSETVPAGVIASQDPQAGSMLERGSYVYLTTSIGSPAETTASF</sequence>
<keyword evidence="2 12" id="KW-0723">Serine/threonine-protein kinase</keyword>
<evidence type="ECO:0000259" key="10">
    <source>
        <dbReference type="PROSITE" id="PS50011"/>
    </source>
</evidence>
<evidence type="ECO:0000256" key="7">
    <source>
        <dbReference type="ARBA" id="ARBA00047899"/>
    </source>
</evidence>
<evidence type="ECO:0000256" key="3">
    <source>
        <dbReference type="ARBA" id="ARBA00022679"/>
    </source>
</evidence>
<dbReference type="PROSITE" id="PS50011">
    <property type="entry name" value="PROTEIN_KINASE_DOM"/>
    <property type="match status" value="1"/>
</dbReference>
<dbReference type="PANTHER" id="PTHR43289:SF34">
    <property type="entry name" value="SERINE_THREONINE-PROTEIN KINASE YBDM-RELATED"/>
    <property type="match status" value="1"/>
</dbReference>
<dbReference type="GO" id="GO:0004674">
    <property type="term" value="F:protein serine/threonine kinase activity"/>
    <property type="evidence" value="ECO:0007669"/>
    <property type="project" value="UniProtKB-KW"/>
</dbReference>
<dbReference type="InterPro" id="IPR011009">
    <property type="entry name" value="Kinase-like_dom_sf"/>
</dbReference>
<dbReference type="SMART" id="SM00740">
    <property type="entry name" value="PASTA"/>
    <property type="match status" value="2"/>
</dbReference>
<keyword evidence="9" id="KW-0812">Transmembrane</keyword>
<keyword evidence="6" id="KW-0067">ATP-binding</keyword>
<name>A0A6J4R919_9ACTN</name>
<dbReference type="Pfam" id="PF03793">
    <property type="entry name" value="PASTA"/>
    <property type="match status" value="2"/>
</dbReference>
<keyword evidence="9" id="KW-1133">Transmembrane helix</keyword>
<dbReference type="EMBL" id="CADCVF010000072">
    <property type="protein sequence ID" value="CAA9466328.1"/>
    <property type="molecule type" value="Genomic_DNA"/>
</dbReference>
<reference evidence="12" key="1">
    <citation type="submission" date="2020-02" db="EMBL/GenBank/DDBJ databases">
        <authorList>
            <person name="Meier V. D."/>
        </authorList>
    </citation>
    <scope>NUCLEOTIDE SEQUENCE</scope>
    <source>
        <strain evidence="12">AVDCRST_MAG58</strain>
    </source>
</reference>
<dbReference type="Gene3D" id="1.10.510.10">
    <property type="entry name" value="Transferase(Phosphotransferase) domain 1"/>
    <property type="match status" value="1"/>
</dbReference>
<comment type="catalytic activity">
    <reaction evidence="8">
        <text>L-seryl-[protein] + ATP = O-phospho-L-seryl-[protein] + ADP + H(+)</text>
        <dbReference type="Rhea" id="RHEA:17989"/>
        <dbReference type="Rhea" id="RHEA-COMP:9863"/>
        <dbReference type="Rhea" id="RHEA-COMP:11604"/>
        <dbReference type="ChEBI" id="CHEBI:15378"/>
        <dbReference type="ChEBI" id="CHEBI:29999"/>
        <dbReference type="ChEBI" id="CHEBI:30616"/>
        <dbReference type="ChEBI" id="CHEBI:83421"/>
        <dbReference type="ChEBI" id="CHEBI:456216"/>
        <dbReference type="EC" id="2.7.11.1"/>
    </reaction>
</comment>
<evidence type="ECO:0000256" key="2">
    <source>
        <dbReference type="ARBA" id="ARBA00022527"/>
    </source>
</evidence>
<evidence type="ECO:0000256" key="1">
    <source>
        <dbReference type="ARBA" id="ARBA00012513"/>
    </source>
</evidence>
<evidence type="ECO:0000313" key="12">
    <source>
        <dbReference type="EMBL" id="CAA9466328.1"/>
    </source>
</evidence>
<evidence type="ECO:0000256" key="9">
    <source>
        <dbReference type="SAM" id="Phobius"/>
    </source>
</evidence>
<dbReference type="CDD" id="cd06577">
    <property type="entry name" value="PASTA_pknB"/>
    <property type="match status" value="2"/>
</dbReference>
<dbReference type="InterPro" id="IPR000719">
    <property type="entry name" value="Prot_kinase_dom"/>
</dbReference>
<evidence type="ECO:0000256" key="5">
    <source>
        <dbReference type="ARBA" id="ARBA00022777"/>
    </source>
</evidence>
<dbReference type="SMART" id="SM00220">
    <property type="entry name" value="S_TKc"/>
    <property type="match status" value="1"/>
</dbReference>
<dbReference type="Gene3D" id="3.30.200.20">
    <property type="entry name" value="Phosphorylase Kinase, domain 1"/>
    <property type="match status" value="1"/>
</dbReference>
<feature type="domain" description="PASTA" evidence="11">
    <location>
        <begin position="399"/>
        <end position="465"/>
    </location>
</feature>
<dbReference type="FunFam" id="1.10.510.10:FF:000021">
    <property type="entry name" value="Serine/threonine protein kinase"/>
    <property type="match status" value="1"/>
</dbReference>
<dbReference type="InterPro" id="IPR008271">
    <property type="entry name" value="Ser/Thr_kinase_AS"/>
</dbReference>
<evidence type="ECO:0000256" key="6">
    <source>
        <dbReference type="ARBA" id="ARBA00022840"/>
    </source>
</evidence>
<evidence type="ECO:0000256" key="4">
    <source>
        <dbReference type="ARBA" id="ARBA00022741"/>
    </source>
</evidence>
<feature type="transmembrane region" description="Helical" evidence="9">
    <location>
        <begin position="352"/>
        <end position="374"/>
    </location>
</feature>
<dbReference type="NCBIfam" id="NF033483">
    <property type="entry name" value="PknB_PASTA_kin"/>
    <property type="match status" value="1"/>
</dbReference>
<keyword evidence="4" id="KW-0547">Nucleotide-binding</keyword>
<feature type="domain" description="PASTA" evidence="11">
    <location>
        <begin position="466"/>
        <end position="533"/>
    </location>
</feature>
<dbReference type="PANTHER" id="PTHR43289">
    <property type="entry name" value="MITOGEN-ACTIVATED PROTEIN KINASE KINASE KINASE 20-RELATED"/>
    <property type="match status" value="1"/>
</dbReference>
<organism evidence="12">
    <name type="scientific">uncultured Rubrobacteraceae bacterium</name>
    <dbReference type="NCBI Taxonomy" id="349277"/>
    <lineage>
        <taxon>Bacteria</taxon>
        <taxon>Bacillati</taxon>
        <taxon>Actinomycetota</taxon>
        <taxon>Rubrobacteria</taxon>
        <taxon>Rubrobacterales</taxon>
        <taxon>Rubrobacteraceae</taxon>
        <taxon>environmental samples</taxon>
    </lineage>
</organism>
<dbReference type="SUPFAM" id="SSF56112">
    <property type="entry name" value="Protein kinase-like (PK-like)"/>
    <property type="match status" value="1"/>
</dbReference>
<dbReference type="GO" id="GO:0005524">
    <property type="term" value="F:ATP binding"/>
    <property type="evidence" value="ECO:0007669"/>
    <property type="project" value="UniProtKB-KW"/>
</dbReference>
<dbReference type="FunFam" id="3.30.200.20:FF:000035">
    <property type="entry name" value="Serine/threonine protein kinase Stk1"/>
    <property type="match status" value="1"/>
</dbReference>
<feature type="domain" description="Protein kinase" evidence="10">
    <location>
        <begin position="45"/>
        <end position="309"/>
    </location>
</feature>
<dbReference type="CDD" id="cd14014">
    <property type="entry name" value="STKc_PknB_like"/>
    <property type="match status" value="1"/>
</dbReference>
<protein>
    <recommendedName>
        <fullName evidence="1">non-specific serine/threonine protein kinase</fullName>
        <ecNumber evidence="1">2.7.11.1</ecNumber>
    </recommendedName>
</protein>
<comment type="catalytic activity">
    <reaction evidence="7">
        <text>L-threonyl-[protein] + ATP = O-phospho-L-threonyl-[protein] + ADP + H(+)</text>
        <dbReference type="Rhea" id="RHEA:46608"/>
        <dbReference type="Rhea" id="RHEA-COMP:11060"/>
        <dbReference type="Rhea" id="RHEA-COMP:11605"/>
        <dbReference type="ChEBI" id="CHEBI:15378"/>
        <dbReference type="ChEBI" id="CHEBI:30013"/>
        <dbReference type="ChEBI" id="CHEBI:30616"/>
        <dbReference type="ChEBI" id="CHEBI:61977"/>
        <dbReference type="ChEBI" id="CHEBI:456216"/>
        <dbReference type="EC" id="2.7.11.1"/>
    </reaction>
</comment>
<keyword evidence="3" id="KW-0808">Transferase</keyword>
<dbReference type="InterPro" id="IPR005543">
    <property type="entry name" value="PASTA_dom"/>
</dbReference>
<dbReference type="EC" id="2.7.11.1" evidence="1"/>
<dbReference type="AlphaFoldDB" id="A0A6J4R919"/>
<dbReference type="PROSITE" id="PS51178">
    <property type="entry name" value="PASTA"/>
    <property type="match status" value="2"/>
</dbReference>
<proteinExistence type="predicted"/>
<gene>
    <name evidence="12" type="ORF">AVDCRST_MAG58-3524</name>
</gene>
<dbReference type="Gene3D" id="3.30.10.20">
    <property type="match status" value="2"/>
</dbReference>
<dbReference type="GO" id="GO:0045717">
    <property type="term" value="P:negative regulation of fatty acid biosynthetic process"/>
    <property type="evidence" value="ECO:0007669"/>
    <property type="project" value="UniProtKB-ARBA"/>
</dbReference>
<accession>A0A6J4R919</accession>